<reference evidence="1" key="1">
    <citation type="journal article" date="2017" name="Nature">
        <title>The genome of Chenopodium quinoa.</title>
        <authorList>
            <person name="Jarvis D.E."/>
            <person name="Ho Y.S."/>
            <person name="Lightfoot D.J."/>
            <person name="Schmoeckel S.M."/>
            <person name="Li B."/>
            <person name="Borm T.J.A."/>
            <person name="Ohyanagi H."/>
            <person name="Mineta K."/>
            <person name="Michell C.T."/>
            <person name="Saber N."/>
            <person name="Kharbatia N.M."/>
            <person name="Rupper R.R."/>
            <person name="Sharp A.R."/>
            <person name="Dally N."/>
            <person name="Boughton B.A."/>
            <person name="Woo Y.H."/>
            <person name="Gao G."/>
            <person name="Schijlen E.G.W.M."/>
            <person name="Guo X."/>
            <person name="Momin A.A."/>
            <person name="Negrao S."/>
            <person name="Al-Babili S."/>
            <person name="Gehring C."/>
            <person name="Roessner U."/>
            <person name="Jung C."/>
            <person name="Murphy K."/>
            <person name="Arold S.T."/>
            <person name="Gojobori T."/>
            <person name="van der Linden C.G."/>
            <person name="van Loo E.N."/>
            <person name="Jellen E.N."/>
            <person name="Maughan P.J."/>
            <person name="Tester M."/>
        </authorList>
    </citation>
    <scope>NUCLEOTIDE SEQUENCE [LARGE SCALE GENOMIC DNA]</scope>
    <source>
        <strain evidence="1">cv. PI 614886</strain>
    </source>
</reference>
<dbReference type="Proteomes" id="UP000596660">
    <property type="component" value="Unplaced"/>
</dbReference>
<sequence>MSDPEIIAELLMQMSRKQCSCLSRVCERGSMGEAHQGPTGEEATCRSPITIKLARQVISLMMKFSRHTASAALLDDPEVVQYDLTKDLEFIREGSKKLAASANNEVMNKLTADGNIHKEHKINLQHQQAIQEYKLTLEFNDERHPR</sequence>
<dbReference type="EnsemblPlants" id="AUR62009431-RA">
    <property type="protein sequence ID" value="AUR62009431-RA:cds"/>
    <property type="gene ID" value="AUR62009431"/>
</dbReference>
<protein>
    <submittedName>
        <fullName evidence="1">Uncharacterized protein</fullName>
    </submittedName>
</protein>
<name>A0A803LC42_CHEQI</name>
<organism evidence="1 2">
    <name type="scientific">Chenopodium quinoa</name>
    <name type="common">Quinoa</name>
    <dbReference type="NCBI Taxonomy" id="63459"/>
    <lineage>
        <taxon>Eukaryota</taxon>
        <taxon>Viridiplantae</taxon>
        <taxon>Streptophyta</taxon>
        <taxon>Embryophyta</taxon>
        <taxon>Tracheophyta</taxon>
        <taxon>Spermatophyta</taxon>
        <taxon>Magnoliopsida</taxon>
        <taxon>eudicotyledons</taxon>
        <taxon>Gunneridae</taxon>
        <taxon>Pentapetalae</taxon>
        <taxon>Caryophyllales</taxon>
        <taxon>Chenopodiaceae</taxon>
        <taxon>Chenopodioideae</taxon>
        <taxon>Atripliceae</taxon>
        <taxon>Chenopodium</taxon>
    </lineage>
</organism>
<keyword evidence="2" id="KW-1185">Reference proteome</keyword>
<proteinExistence type="predicted"/>
<evidence type="ECO:0000313" key="1">
    <source>
        <dbReference type="EnsemblPlants" id="AUR62009431-RA:cds"/>
    </source>
</evidence>
<evidence type="ECO:0000313" key="2">
    <source>
        <dbReference type="Proteomes" id="UP000596660"/>
    </source>
</evidence>
<dbReference type="AlphaFoldDB" id="A0A803LC42"/>
<dbReference type="Gramene" id="AUR62009431-RA">
    <property type="protein sequence ID" value="AUR62009431-RA:cds"/>
    <property type="gene ID" value="AUR62009431"/>
</dbReference>
<reference evidence="1" key="2">
    <citation type="submission" date="2021-03" db="UniProtKB">
        <authorList>
            <consortium name="EnsemblPlants"/>
        </authorList>
    </citation>
    <scope>IDENTIFICATION</scope>
</reference>
<accession>A0A803LC42</accession>